<accession>A0A0L0CQC4</accession>
<sequence length="365" mass="42989">METTKIFALVLLISFIQIIPVYSDSQRLLETWNKINTNNVNDIQKSNDILKEIKEEQFALSQLRAIVERHLRTKNSEQVVNALSTNDISISDKKLREIVANISMNYDMQMIDSIIAQTIDELLLTRNLTEMPDLLWSVYQEKDLKHFEIMLRLQIRLYSSYSVRHHPDEDEFLQKYAYRLHKIKNETLYTSANVSLKSNVNSIAEKLPNNLKYLYFEPYFCLLNVKFQKYIYTAIELKVDPKSRYIWLWYDNKSMDDTGYVKAEVSNNSTKFQVALKGTKYQLYYYMMPDTHTIAGWDTDGVPSNYTWDLEFVDNDRVVFSQNDYLMCGVEPYDNERRNVGGRKKGEVSSTSPECQWRLGECLFE</sequence>
<name>A0A0L0CQC4_LUCCU</name>
<keyword evidence="3" id="KW-1185">Reference proteome</keyword>
<evidence type="ECO:0000313" key="3">
    <source>
        <dbReference type="Proteomes" id="UP000037069"/>
    </source>
</evidence>
<keyword evidence="1" id="KW-0732">Signal</keyword>
<feature type="signal peptide" evidence="1">
    <location>
        <begin position="1"/>
        <end position="23"/>
    </location>
</feature>
<evidence type="ECO:0000313" key="2">
    <source>
        <dbReference type="EMBL" id="KNC34446.1"/>
    </source>
</evidence>
<organism evidence="2 3">
    <name type="scientific">Lucilia cuprina</name>
    <name type="common">Green bottle fly</name>
    <name type="synonym">Australian sheep blowfly</name>
    <dbReference type="NCBI Taxonomy" id="7375"/>
    <lineage>
        <taxon>Eukaryota</taxon>
        <taxon>Metazoa</taxon>
        <taxon>Ecdysozoa</taxon>
        <taxon>Arthropoda</taxon>
        <taxon>Hexapoda</taxon>
        <taxon>Insecta</taxon>
        <taxon>Pterygota</taxon>
        <taxon>Neoptera</taxon>
        <taxon>Endopterygota</taxon>
        <taxon>Diptera</taxon>
        <taxon>Brachycera</taxon>
        <taxon>Muscomorpha</taxon>
        <taxon>Oestroidea</taxon>
        <taxon>Calliphoridae</taxon>
        <taxon>Luciliinae</taxon>
        <taxon>Lucilia</taxon>
    </lineage>
</organism>
<feature type="chain" id="PRO_5005536433" evidence="1">
    <location>
        <begin position="24"/>
        <end position="365"/>
    </location>
</feature>
<dbReference type="Proteomes" id="UP000037069">
    <property type="component" value="Unassembled WGS sequence"/>
</dbReference>
<evidence type="ECO:0000256" key="1">
    <source>
        <dbReference type="SAM" id="SignalP"/>
    </source>
</evidence>
<comment type="caution">
    <text evidence="2">The sequence shown here is derived from an EMBL/GenBank/DDBJ whole genome shotgun (WGS) entry which is preliminary data.</text>
</comment>
<protein>
    <submittedName>
        <fullName evidence="2">Uncharacterized protein</fullName>
    </submittedName>
</protein>
<dbReference type="OrthoDB" id="7973909at2759"/>
<dbReference type="AlphaFoldDB" id="A0A0L0CQC4"/>
<proteinExistence type="predicted"/>
<dbReference type="EMBL" id="JRES01000065">
    <property type="protein sequence ID" value="KNC34446.1"/>
    <property type="molecule type" value="Genomic_DNA"/>
</dbReference>
<reference evidence="2 3" key="1">
    <citation type="journal article" date="2015" name="Nat. Commun.">
        <title>Lucilia cuprina genome unlocks parasitic fly biology to underpin future interventions.</title>
        <authorList>
            <person name="Anstead C.A."/>
            <person name="Korhonen P.K."/>
            <person name="Young N.D."/>
            <person name="Hall R.S."/>
            <person name="Jex A.R."/>
            <person name="Murali S.C."/>
            <person name="Hughes D.S."/>
            <person name="Lee S.F."/>
            <person name="Perry T."/>
            <person name="Stroehlein A.J."/>
            <person name="Ansell B.R."/>
            <person name="Breugelmans B."/>
            <person name="Hofmann A."/>
            <person name="Qu J."/>
            <person name="Dugan S."/>
            <person name="Lee S.L."/>
            <person name="Chao H."/>
            <person name="Dinh H."/>
            <person name="Han Y."/>
            <person name="Doddapaneni H.V."/>
            <person name="Worley K.C."/>
            <person name="Muzny D.M."/>
            <person name="Ioannidis P."/>
            <person name="Waterhouse R.M."/>
            <person name="Zdobnov E.M."/>
            <person name="James P.J."/>
            <person name="Bagnall N.H."/>
            <person name="Kotze A.C."/>
            <person name="Gibbs R.A."/>
            <person name="Richards S."/>
            <person name="Batterham P."/>
            <person name="Gasser R.B."/>
        </authorList>
    </citation>
    <scope>NUCLEOTIDE SEQUENCE [LARGE SCALE GENOMIC DNA]</scope>
    <source>
        <strain evidence="2 3">LS</strain>
        <tissue evidence="2">Full body</tissue>
    </source>
</reference>
<gene>
    <name evidence="2" type="ORF">FF38_03619</name>
</gene>